<comment type="caution">
    <text evidence="2">The sequence shown here is derived from an EMBL/GenBank/DDBJ whole genome shotgun (WGS) entry which is preliminary data.</text>
</comment>
<evidence type="ECO:0000313" key="2">
    <source>
        <dbReference type="EMBL" id="MBA9075519.1"/>
    </source>
</evidence>
<proteinExistence type="predicted"/>
<organism evidence="2 3">
    <name type="scientific">Rufibacter quisquiliarum</name>
    <dbReference type="NCBI Taxonomy" id="1549639"/>
    <lineage>
        <taxon>Bacteria</taxon>
        <taxon>Pseudomonadati</taxon>
        <taxon>Bacteroidota</taxon>
        <taxon>Cytophagia</taxon>
        <taxon>Cytophagales</taxon>
        <taxon>Hymenobacteraceae</taxon>
        <taxon>Rufibacter</taxon>
    </lineage>
</organism>
<keyword evidence="1" id="KW-0812">Transmembrane</keyword>
<keyword evidence="1" id="KW-0472">Membrane</keyword>
<accession>A0A839GFS3</accession>
<dbReference type="EMBL" id="JACJIQ010000001">
    <property type="protein sequence ID" value="MBA9075519.1"/>
    <property type="molecule type" value="Genomic_DNA"/>
</dbReference>
<keyword evidence="1" id="KW-1133">Transmembrane helix</keyword>
<dbReference type="Proteomes" id="UP000563094">
    <property type="component" value="Unassembled WGS sequence"/>
</dbReference>
<evidence type="ECO:0000256" key="1">
    <source>
        <dbReference type="SAM" id="Phobius"/>
    </source>
</evidence>
<gene>
    <name evidence="2" type="ORF">FHS90_000216</name>
</gene>
<evidence type="ECO:0000313" key="3">
    <source>
        <dbReference type="Proteomes" id="UP000563094"/>
    </source>
</evidence>
<keyword evidence="3" id="KW-1185">Reference proteome</keyword>
<name>A0A839GFS3_9BACT</name>
<sequence>MGLSRFATKCLAANANLVQRYNPQRYAAIKRGMVKATNRLVQRGALWEKRYCLPLLFLFFIASLAITGPGTKPALADLAGGLLG</sequence>
<dbReference type="AlphaFoldDB" id="A0A839GFS3"/>
<feature type="transmembrane region" description="Helical" evidence="1">
    <location>
        <begin position="51"/>
        <end position="68"/>
    </location>
</feature>
<reference evidence="2 3" key="1">
    <citation type="submission" date="2020-08" db="EMBL/GenBank/DDBJ databases">
        <title>Genomic Encyclopedia of Type Strains, Phase IV (KMG-IV): sequencing the most valuable type-strain genomes for metagenomic binning, comparative biology and taxonomic classification.</title>
        <authorList>
            <person name="Goeker M."/>
        </authorList>
    </citation>
    <scope>NUCLEOTIDE SEQUENCE [LARGE SCALE GENOMIC DNA]</scope>
    <source>
        <strain evidence="2 3">DSM 29854</strain>
    </source>
</reference>
<protein>
    <submittedName>
        <fullName evidence="2">Uncharacterized protein</fullName>
    </submittedName>
</protein>